<evidence type="ECO:0000256" key="3">
    <source>
        <dbReference type="ARBA" id="ARBA00023163"/>
    </source>
</evidence>
<organism evidence="8 9">
    <name type="scientific">Sesamum alatum</name>
    <dbReference type="NCBI Taxonomy" id="300844"/>
    <lineage>
        <taxon>Eukaryota</taxon>
        <taxon>Viridiplantae</taxon>
        <taxon>Streptophyta</taxon>
        <taxon>Embryophyta</taxon>
        <taxon>Tracheophyta</taxon>
        <taxon>Spermatophyta</taxon>
        <taxon>Magnoliopsida</taxon>
        <taxon>eudicotyledons</taxon>
        <taxon>Gunneridae</taxon>
        <taxon>Pentapetalae</taxon>
        <taxon>asterids</taxon>
        <taxon>lamiids</taxon>
        <taxon>Lamiales</taxon>
        <taxon>Pedaliaceae</taxon>
        <taxon>Sesamum</taxon>
    </lineage>
</organism>
<name>A0AAE2CX02_9LAMI</name>
<reference evidence="8" key="2">
    <citation type="journal article" date="2024" name="Plant">
        <title>Genomic evolution and insights into agronomic trait innovations of Sesamum species.</title>
        <authorList>
            <person name="Miao H."/>
            <person name="Wang L."/>
            <person name="Qu L."/>
            <person name="Liu H."/>
            <person name="Sun Y."/>
            <person name="Le M."/>
            <person name="Wang Q."/>
            <person name="Wei S."/>
            <person name="Zheng Y."/>
            <person name="Lin W."/>
            <person name="Duan Y."/>
            <person name="Cao H."/>
            <person name="Xiong S."/>
            <person name="Wang X."/>
            <person name="Wei L."/>
            <person name="Li C."/>
            <person name="Ma Q."/>
            <person name="Ju M."/>
            <person name="Zhao R."/>
            <person name="Li G."/>
            <person name="Mu C."/>
            <person name="Tian Q."/>
            <person name="Mei H."/>
            <person name="Zhang T."/>
            <person name="Gao T."/>
            <person name="Zhang H."/>
        </authorList>
    </citation>
    <scope>NUCLEOTIDE SEQUENCE</scope>
    <source>
        <strain evidence="8">3651</strain>
    </source>
</reference>
<dbReference type="GO" id="GO:0090575">
    <property type="term" value="C:RNA polymerase II transcription regulator complex"/>
    <property type="evidence" value="ECO:0007669"/>
    <property type="project" value="TreeGrafter"/>
</dbReference>
<dbReference type="InterPro" id="IPR015660">
    <property type="entry name" value="MASH1/Ascl1a-like"/>
</dbReference>
<evidence type="ECO:0000256" key="5">
    <source>
        <dbReference type="SAM" id="Coils"/>
    </source>
</evidence>
<dbReference type="InterPro" id="IPR036638">
    <property type="entry name" value="HLH_DNA-bd_sf"/>
</dbReference>
<feature type="region of interest" description="Disordered" evidence="6">
    <location>
        <begin position="1"/>
        <end position="21"/>
    </location>
</feature>
<keyword evidence="2" id="KW-0805">Transcription regulation</keyword>
<dbReference type="GO" id="GO:0000977">
    <property type="term" value="F:RNA polymerase II transcription regulatory region sequence-specific DNA binding"/>
    <property type="evidence" value="ECO:0007669"/>
    <property type="project" value="TreeGrafter"/>
</dbReference>
<gene>
    <name evidence="8" type="ORF">Salat_0053300</name>
</gene>
<keyword evidence="4" id="KW-0539">Nucleus</keyword>
<comment type="subcellular location">
    <subcellularLocation>
        <location evidence="1">Nucleus</location>
    </subcellularLocation>
</comment>
<keyword evidence="5" id="KW-0175">Coiled coil</keyword>
<dbReference type="InterPro" id="IPR011598">
    <property type="entry name" value="bHLH_dom"/>
</dbReference>
<dbReference type="AlphaFoldDB" id="A0AAE2CX02"/>
<feature type="domain" description="BHLH" evidence="7">
    <location>
        <begin position="12"/>
        <end position="67"/>
    </location>
</feature>
<dbReference type="SUPFAM" id="SSF47459">
    <property type="entry name" value="HLH, helix-loop-helix DNA-binding domain"/>
    <property type="match status" value="1"/>
</dbReference>
<dbReference type="PANTHER" id="PTHR13935:SF46">
    <property type="entry name" value="TRANSCRIPTION FACTOR BHLH167-RELATED"/>
    <property type="match status" value="1"/>
</dbReference>
<proteinExistence type="predicted"/>
<evidence type="ECO:0000256" key="1">
    <source>
        <dbReference type="ARBA" id="ARBA00004123"/>
    </source>
</evidence>
<dbReference type="EMBL" id="JACGWO010000001">
    <property type="protein sequence ID" value="KAK4437194.1"/>
    <property type="molecule type" value="Genomic_DNA"/>
</dbReference>
<dbReference type="GO" id="GO:0000981">
    <property type="term" value="F:DNA-binding transcription factor activity, RNA polymerase II-specific"/>
    <property type="evidence" value="ECO:0007669"/>
    <property type="project" value="TreeGrafter"/>
</dbReference>
<feature type="compositionally biased region" description="Polar residues" evidence="6">
    <location>
        <begin position="1"/>
        <end position="12"/>
    </location>
</feature>
<comment type="caution">
    <text evidence="8">The sequence shown here is derived from an EMBL/GenBank/DDBJ whole genome shotgun (WGS) entry which is preliminary data.</text>
</comment>
<dbReference type="PANTHER" id="PTHR13935">
    <property type="entry name" value="ACHAETE-SCUTE TRANSCRIPTION FACTOR-RELATED"/>
    <property type="match status" value="1"/>
</dbReference>
<keyword evidence="9" id="KW-1185">Reference proteome</keyword>
<sequence>MRNESGTSSSGSKKLDRKTVEKNRRIQMKDLCLKLVSLIPPQHFRPAKDYLTQHDQLEQAASYIQQLSTRVEELRKRKVQALAAAAANDSTKKGPPSTSRLVPPCLKFRVFRQSLEVVLISGLRRNFNLHQVVSILEDEGAEVVTVNLSTIGDKVFHTLHAQVDPTSIDKILVKFCRVGVDTSRICGRLQELIS</sequence>
<keyword evidence="3" id="KW-0804">Transcription</keyword>
<dbReference type="Proteomes" id="UP001293254">
    <property type="component" value="Unassembled WGS sequence"/>
</dbReference>
<dbReference type="PROSITE" id="PS50888">
    <property type="entry name" value="BHLH"/>
    <property type="match status" value="1"/>
</dbReference>
<evidence type="ECO:0000313" key="8">
    <source>
        <dbReference type="EMBL" id="KAK4437194.1"/>
    </source>
</evidence>
<evidence type="ECO:0000313" key="9">
    <source>
        <dbReference type="Proteomes" id="UP001293254"/>
    </source>
</evidence>
<reference evidence="8" key="1">
    <citation type="submission" date="2020-06" db="EMBL/GenBank/DDBJ databases">
        <authorList>
            <person name="Li T."/>
            <person name="Hu X."/>
            <person name="Zhang T."/>
            <person name="Song X."/>
            <person name="Zhang H."/>
            <person name="Dai N."/>
            <person name="Sheng W."/>
            <person name="Hou X."/>
            <person name="Wei L."/>
        </authorList>
    </citation>
    <scope>NUCLEOTIDE SEQUENCE</scope>
    <source>
        <strain evidence="8">3651</strain>
        <tissue evidence="8">Leaf</tissue>
    </source>
</reference>
<evidence type="ECO:0000259" key="7">
    <source>
        <dbReference type="PROSITE" id="PS50888"/>
    </source>
</evidence>
<evidence type="ECO:0000256" key="6">
    <source>
        <dbReference type="SAM" id="MobiDB-lite"/>
    </source>
</evidence>
<dbReference type="Pfam" id="PF00010">
    <property type="entry name" value="HLH"/>
    <property type="match status" value="1"/>
</dbReference>
<dbReference type="GO" id="GO:0046983">
    <property type="term" value="F:protein dimerization activity"/>
    <property type="evidence" value="ECO:0007669"/>
    <property type="project" value="InterPro"/>
</dbReference>
<protein>
    <submittedName>
        <fullName evidence="8">Transcription factor</fullName>
    </submittedName>
</protein>
<evidence type="ECO:0000256" key="4">
    <source>
        <dbReference type="ARBA" id="ARBA00023242"/>
    </source>
</evidence>
<feature type="coiled-coil region" evidence="5">
    <location>
        <begin position="57"/>
        <end position="84"/>
    </location>
</feature>
<evidence type="ECO:0000256" key="2">
    <source>
        <dbReference type="ARBA" id="ARBA00023015"/>
    </source>
</evidence>
<dbReference type="Gene3D" id="4.10.280.10">
    <property type="entry name" value="Helix-loop-helix DNA-binding domain"/>
    <property type="match status" value="1"/>
</dbReference>
<accession>A0AAE2CX02</accession>